<dbReference type="Pfam" id="PF06102">
    <property type="entry name" value="RRP36"/>
    <property type="match status" value="1"/>
</dbReference>
<comment type="subcellular location">
    <subcellularLocation>
        <location evidence="1 10">Nucleus</location>
        <location evidence="1 10">Nucleolus</location>
    </subcellularLocation>
</comment>
<protein>
    <recommendedName>
        <fullName evidence="10">rRNA biogenesis protein RRP36</fullName>
    </recommendedName>
</protein>
<evidence type="ECO:0000313" key="13">
    <source>
        <dbReference type="Proteomes" id="UP000054481"/>
    </source>
</evidence>
<evidence type="ECO:0000256" key="8">
    <source>
        <dbReference type="ARBA" id="ARBA00023274"/>
    </source>
</evidence>
<dbReference type="EMBL" id="KQ030516">
    <property type="protein sequence ID" value="KJZ75576.1"/>
    <property type="molecule type" value="Genomic_DNA"/>
</dbReference>
<feature type="compositionally biased region" description="Acidic residues" evidence="11">
    <location>
        <begin position="58"/>
        <end position="71"/>
    </location>
</feature>
<dbReference type="AlphaFoldDB" id="A0A0F7ZKS2"/>
<dbReference type="GO" id="GO:0030686">
    <property type="term" value="C:90S preribosome"/>
    <property type="evidence" value="ECO:0007669"/>
    <property type="project" value="TreeGrafter"/>
</dbReference>
<evidence type="ECO:0000256" key="7">
    <source>
        <dbReference type="ARBA" id="ARBA00023242"/>
    </source>
</evidence>
<dbReference type="PANTHER" id="PTHR21738">
    <property type="entry name" value="RIBOSOMAL RNA PROCESSING PROTEIN 36 HOMOLOG"/>
    <property type="match status" value="1"/>
</dbReference>
<dbReference type="OrthoDB" id="448446at2759"/>
<keyword evidence="7 10" id="KW-0539">Nucleus</keyword>
<feature type="compositionally biased region" description="Basic and acidic residues" evidence="11">
    <location>
        <begin position="263"/>
        <end position="280"/>
    </location>
</feature>
<gene>
    <name evidence="12" type="ORF">HIM_05039</name>
</gene>
<comment type="subunit">
    <text evidence="3 10">Associates with 90S and pre-40S pre-ribosomal particles.</text>
</comment>
<evidence type="ECO:0000256" key="4">
    <source>
        <dbReference type="ARBA" id="ARBA00022517"/>
    </source>
</evidence>
<feature type="compositionally biased region" description="Basic and acidic residues" evidence="11">
    <location>
        <begin position="12"/>
        <end position="22"/>
    </location>
</feature>
<feature type="compositionally biased region" description="Low complexity" evidence="11">
    <location>
        <begin position="40"/>
        <end position="57"/>
    </location>
</feature>
<dbReference type="PANTHER" id="PTHR21738:SF0">
    <property type="entry name" value="RIBOSOMAL RNA PROCESSING PROTEIN 36 HOMOLOG"/>
    <property type="match status" value="1"/>
</dbReference>
<evidence type="ECO:0000256" key="3">
    <source>
        <dbReference type="ARBA" id="ARBA00011167"/>
    </source>
</evidence>
<feature type="compositionally biased region" description="Basic and acidic residues" evidence="11">
    <location>
        <begin position="193"/>
        <end position="217"/>
    </location>
</feature>
<evidence type="ECO:0000313" key="12">
    <source>
        <dbReference type="EMBL" id="KJZ75576.1"/>
    </source>
</evidence>
<name>A0A0F7ZKS2_9HYPO</name>
<feature type="compositionally biased region" description="Basic and acidic residues" evidence="11">
    <location>
        <begin position="115"/>
        <end position="135"/>
    </location>
</feature>
<evidence type="ECO:0000256" key="5">
    <source>
        <dbReference type="ARBA" id="ARBA00022552"/>
    </source>
</evidence>
<evidence type="ECO:0000256" key="9">
    <source>
        <dbReference type="ARBA" id="ARBA00025053"/>
    </source>
</evidence>
<evidence type="ECO:0000256" key="10">
    <source>
        <dbReference type="RuleBase" id="RU368027"/>
    </source>
</evidence>
<reference evidence="12 13" key="1">
    <citation type="journal article" date="2014" name="Genome Biol. Evol.">
        <title>Comparative genomics and transcriptomics analyses reveal divergent lifestyle features of nematode endoparasitic fungus Hirsutella minnesotensis.</title>
        <authorList>
            <person name="Lai Y."/>
            <person name="Liu K."/>
            <person name="Zhang X."/>
            <person name="Zhang X."/>
            <person name="Li K."/>
            <person name="Wang N."/>
            <person name="Shu C."/>
            <person name="Wu Y."/>
            <person name="Wang C."/>
            <person name="Bushley K.E."/>
            <person name="Xiang M."/>
            <person name="Liu X."/>
        </authorList>
    </citation>
    <scope>NUCLEOTIDE SEQUENCE [LARGE SCALE GENOMIC DNA]</scope>
    <source>
        <strain evidence="12 13">3608</strain>
    </source>
</reference>
<dbReference type="Proteomes" id="UP000054481">
    <property type="component" value="Unassembled WGS sequence"/>
</dbReference>
<keyword evidence="5 10" id="KW-0698">rRNA processing</keyword>
<keyword evidence="6" id="KW-0175">Coiled coil</keyword>
<evidence type="ECO:0000256" key="6">
    <source>
        <dbReference type="ARBA" id="ARBA00023054"/>
    </source>
</evidence>
<sequence length="280" mass="31627">MPSKRSQPALGFERRVRARREDDWEPESDVEGESSDEGASEMSVDGSDSDDAPSASEDQSDTGSESDESDTHDEPAPKIDLSAVSFGALARAQASLPPSGRRAQKTHQDTSTAPEKSERREKSGGGGGKKTEPRPKRSSKHAPQGVDEAKAQRAYAFLDEYRDSEMAELRAQIKKAKDPAAKEQLKRRLMSMESRRLARQRREDGERLVREHRRQEKELVAQGKKPFYLKKSAQKERLLTQRFEGMSKGQVDKAIQRKRKKVAGKEKKELDFLTRPRDRH</sequence>
<keyword evidence="13" id="KW-1185">Reference proteome</keyword>
<feature type="region of interest" description="Disordered" evidence="11">
    <location>
        <begin position="172"/>
        <end position="217"/>
    </location>
</feature>
<evidence type="ECO:0000256" key="1">
    <source>
        <dbReference type="ARBA" id="ARBA00004604"/>
    </source>
</evidence>
<feature type="compositionally biased region" description="Acidic residues" evidence="11">
    <location>
        <begin position="23"/>
        <end position="39"/>
    </location>
</feature>
<dbReference type="GO" id="GO:0000462">
    <property type="term" value="P:maturation of SSU-rRNA from tricistronic rRNA transcript (SSU-rRNA, 5.8S rRNA, LSU-rRNA)"/>
    <property type="evidence" value="ECO:0007669"/>
    <property type="project" value="TreeGrafter"/>
</dbReference>
<dbReference type="GO" id="GO:0005730">
    <property type="term" value="C:nucleolus"/>
    <property type="evidence" value="ECO:0007669"/>
    <property type="project" value="UniProtKB-SubCell"/>
</dbReference>
<proteinExistence type="inferred from homology"/>
<organism evidence="12 13">
    <name type="scientific">Hirsutella minnesotensis 3608</name>
    <dbReference type="NCBI Taxonomy" id="1043627"/>
    <lineage>
        <taxon>Eukaryota</taxon>
        <taxon>Fungi</taxon>
        <taxon>Dikarya</taxon>
        <taxon>Ascomycota</taxon>
        <taxon>Pezizomycotina</taxon>
        <taxon>Sordariomycetes</taxon>
        <taxon>Hypocreomycetidae</taxon>
        <taxon>Hypocreales</taxon>
        <taxon>Ophiocordycipitaceae</taxon>
        <taxon>Hirsutella</taxon>
    </lineage>
</organism>
<accession>A0A0F7ZKS2</accession>
<feature type="region of interest" description="Disordered" evidence="11">
    <location>
        <begin position="1"/>
        <end position="151"/>
    </location>
</feature>
<comment type="function">
    <text evidence="9 10">Component of the 90S pre-ribosome involved in the maturation of rRNAs. Required for early cleavages of the pre-RNAs in the 40S ribosomal subunit maturation pathway.</text>
</comment>
<keyword evidence="4 10" id="KW-0690">Ribosome biogenesis</keyword>
<feature type="compositionally biased region" description="Basic and acidic residues" evidence="11">
    <location>
        <begin position="175"/>
        <end position="186"/>
    </location>
</feature>
<dbReference type="InterPro" id="IPR009292">
    <property type="entry name" value="RRP36"/>
</dbReference>
<comment type="similarity">
    <text evidence="2 10">Belongs to the RRP36 family.</text>
</comment>
<keyword evidence="8 10" id="KW-0687">Ribonucleoprotein</keyword>
<evidence type="ECO:0000256" key="11">
    <source>
        <dbReference type="SAM" id="MobiDB-lite"/>
    </source>
</evidence>
<evidence type="ECO:0000256" key="2">
    <source>
        <dbReference type="ARBA" id="ARBA00009418"/>
    </source>
</evidence>
<feature type="region of interest" description="Disordered" evidence="11">
    <location>
        <begin position="247"/>
        <end position="280"/>
    </location>
</feature>